<dbReference type="Pfam" id="PF00072">
    <property type="entry name" value="Response_reg"/>
    <property type="match status" value="1"/>
</dbReference>
<dbReference type="RefSeq" id="WP_093278557.1">
    <property type="nucleotide sequence ID" value="NZ_FNDD01000033.1"/>
</dbReference>
<feature type="modified residue" description="4-aspartylphosphate" evidence="1">
    <location>
        <position position="59"/>
    </location>
</feature>
<accession>A0A1G8FZ27</accession>
<dbReference type="GO" id="GO:0000160">
    <property type="term" value="P:phosphorelay signal transduction system"/>
    <property type="evidence" value="ECO:0007669"/>
    <property type="project" value="InterPro"/>
</dbReference>
<protein>
    <submittedName>
        <fullName evidence="3">Response regulator receiver domain-containing protein</fullName>
    </submittedName>
</protein>
<dbReference type="InterPro" id="IPR014460">
    <property type="entry name" value="Sig_transdc_resp-reg_VieB"/>
</dbReference>
<dbReference type="SMART" id="SM00448">
    <property type="entry name" value="REC"/>
    <property type="match status" value="1"/>
</dbReference>
<dbReference type="InterPro" id="IPR052048">
    <property type="entry name" value="ST_Response_Regulator"/>
</dbReference>
<dbReference type="OrthoDB" id="7298659at2"/>
<reference evidence="4" key="1">
    <citation type="submission" date="2016-10" db="EMBL/GenBank/DDBJ databases">
        <authorList>
            <person name="Varghese N."/>
            <person name="Submissions S."/>
        </authorList>
    </citation>
    <scope>NUCLEOTIDE SEQUENCE [LARGE SCALE GENOMIC DNA]</scope>
    <source>
        <strain evidence="4">CGMCC 1.10228</strain>
    </source>
</reference>
<keyword evidence="4" id="KW-1185">Reference proteome</keyword>
<name>A0A1G8FZ27_9VIBR</name>
<keyword evidence="1" id="KW-0597">Phosphoprotein</keyword>
<organism evidence="3 4">
    <name type="scientific">Vibrio xiamenensis</name>
    <dbReference type="NCBI Taxonomy" id="861298"/>
    <lineage>
        <taxon>Bacteria</taxon>
        <taxon>Pseudomonadati</taxon>
        <taxon>Pseudomonadota</taxon>
        <taxon>Gammaproteobacteria</taxon>
        <taxon>Vibrionales</taxon>
        <taxon>Vibrionaceae</taxon>
        <taxon>Vibrio</taxon>
    </lineage>
</organism>
<proteinExistence type="predicted"/>
<dbReference type="Proteomes" id="UP000198854">
    <property type="component" value="Unassembled WGS sequence"/>
</dbReference>
<sequence>MTIDFANYTVLVADDSRLVCSSISSHLKKNGVEHVDLAYRASEAIGLCKSKHYDLIICDYNFHSELNGYQILDELKYYRYLQADTVFMFLTGENDPKIVRSILDSEPDDYLLKPLNMRFFLKRLQAAANKKAELLPIYQHLFEQDYKRAVVACDALIAKGSKYIKLIRKYKAQSLIQLKQFNLARSEYEILLKADDFDWIKTSLANTLIETNQMDKALVVLDSVADKQANPYYHDEMSNIAALDNQLPQAIDHLKKSTMLLDAGAERDLVIANLSLAVQSYDDALSYIKRYYDKNIHTFRGGDYTKINYLRCFLYKFTDHGDKKLFDHYLECLKTILFSVSKNENLGDQYQLILAHIDMINHDYHSAIDKVKRALPNIQDFHFYDLFHLCFLLERFSFFNEVKYLLPQCRRAINREQHASIFRSQVLMLNALEQHLHRTLQAISGLKNRIVSRGKVITKNETNACLDDYLGLHDLSPTSKKLCLSIVQFIAKMSAGYQGKYDVSSKLEQCHLVMTKLYSVKELRDLNYLPLYQAARAKFPIAEFEQAVV</sequence>
<evidence type="ECO:0000256" key="1">
    <source>
        <dbReference type="PROSITE-ProRule" id="PRU00169"/>
    </source>
</evidence>
<dbReference type="PROSITE" id="PS50110">
    <property type="entry name" value="RESPONSE_REGULATORY"/>
    <property type="match status" value="1"/>
</dbReference>
<dbReference type="EMBL" id="FNDD01000033">
    <property type="protein sequence ID" value="SDH87345.1"/>
    <property type="molecule type" value="Genomic_DNA"/>
</dbReference>
<dbReference type="InterPro" id="IPR011006">
    <property type="entry name" value="CheY-like_superfamily"/>
</dbReference>
<dbReference type="PIRSF" id="PIRSF011521">
    <property type="entry name" value="VieB"/>
    <property type="match status" value="1"/>
</dbReference>
<dbReference type="PANTHER" id="PTHR43228">
    <property type="entry name" value="TWO-COMPONENT RESPONSE REGULATOR"/>
    <property type="match status" value="1"/>
</dbReference>
<dbReference type="InterPro" id="IPR001789">
    <property type="entry name" value="Sig_transdc_resp-reg_receiver"/>
</dbReference>
<gene>
    <name evidence="3" type="ORF">SAMN04488136_13338</name>
</gene>
<feature type="domain" description="Response regulatory" evidence="2">
    <location>
        <begin position="9"/>
        <end position="128"/>
    </location>
</feature>
<dbReference type="PANTHER" id="PTHR43228:SF1">
    <property type="entry name" value="TWO-COMPONENT RESPONSE REGULATOR ARR22"/>
    <property type="match status" value="1"/>
</dbReference>
<evidence type="ECO:0000259" key="2">
    <source>
        <dbReference type="PROSITE" id="PS50110"/>
    </source>
</evidence>
<dbReference type="SUPFAM" id="SSF48452">
    <property type="entry name" value="TPR-like"/>
    <property type="match status" value="1"/>
</dbReference>
<dbReference type="AlphaFoldDB" id="A0A1G8FZ27"/>
<dbReference type="STRING" id="861298.SAMN04488136_13338"/>
<dbReference type="Gene3D" id="1.25.40.10">
    <property type="entry name" value="Tetratricopeptide repeat domain"/>
    <property type="match status" value="1"/>
</dbReference>
<dbReference type="SUPFAM" id="SSF52172">
    <property type="entry name" value="CheY-like"/>
    <property type="match status" value="1"/>
</dbReference>
<evidence type="ECO:0000313" key="4">
    <source>
        <dbReference type="Proteomes" id="UP000198854"/>
    </source>
</evidence>
<dbReference type="Gene3D" id="3.40.50.2300">
    <property type="match status" value="1"/>
</dbReference>
<dbReference type="InterPro" id="IPR011990">
    <property type="entry name" value="TPR-like_helical_dom_sf"/>
</dbReference>
<evidence type="ECO:0000313" key="3">
    <source>
        <dbReference type="EMBL" id="SDH87345.1"/>
    </source>
</evidence>